<dbReference type="Pfam" id="PF07302">
    <property type="entry name" value="AroM"/>
    <property type="match status" value="1"/>
</dbReference>
<dbReference type="EMBL" id="JBFKZN010000011">
    <property type="protein sequence ID" value="MEW5291278.1"/>
    <property type="molecule type" value="Genomic_DNA"/>
</dbReference>
<dbReference type="InterPro" id="IPR010843">
    <property type="entry name" value="Uncharacterised_AroM"/>
</dbReference>
<dbReference type="Proteomes" id="UP001554567">
    <property type="component" value="Unassembled WGS sequence"/>
</dbReference>
<accession>A0ABV3N623</accession>
<dbReference type="NCBIfam" id="NF007788">
    <property type="entry name" value="PRK10481.1"/>
    <property type="match status" value="1"/>
</dbReference>
<evidence type="ECO:0000313" key="2">
    <source>
        <dbReference type="Proteomes" id="UP001554567"/>
    </source>
</evidence>
<keyword evidence="2" id="KW-1185">Reference proteome</keyword>
<comment type="caution">
    <text evidence="1">The sequence shown here is derived from an EMBL/GenBank/DDBJ whole genome shotgun (WGS) entry which is preliminary data.</text>
</comment>
<organism evidence="1 2">
    <name type="scientific">Erwinia papayae</name>
    <dbReference type="NCBI Taxonomy" id="206499"/>
    <lineage>
        <taxon>Bacteria</taxon>
        <taxon>Pseudomonadati</taxon>
        <taxon>Pseudomonadota</taxon>
        <taxon>Gammaproteobacteria</taxon>
        <taxon>Enterobacterales</taxon>
        <taxon>Erwiniaceae</taxon>
        <taxon>Erwinia</taxon>
    </lineage>
</organism>
<name>A0ABV3N623_9GAMM</name>
<proteinExistence type="predicted"/>
<evidence type="ECO:0000313" key="1">
    <source>
        <dbReference type="EMBL" id="MEW5291278.1"/>
    </source>
</evidence>
<sequence>MAHFLNNPPLPAQSALPPEADATLNMPVAPFGATGEIPGSDQAIANFAGSNSMKYTLATVTLGIAPQGDLHPLLLEHLPEEQIAHFGLLNGLSSAEIEQRYAPVSGEKVTMTHTEDGSFVILSADKVSHALQELVKTLEHQGFSTILILCAGEYKNLVADRAVLIEPYQILPPLVNAITGDNQVGIMVAREEYIGEQRYKWRSLTMKPHFSVASPWETSEDQLIDAALKLQEQGADVVVLDCLGYHQRHRDFLQKLLGIPVVLSNMLIARLAADLLV</sequence>
<protein>
    <submittedName>
        <fullName evidence="1">AroM family protein</fullName>
    </submittedName>
</protein>
<reference evidence="1 2" key="1">
    <citation type="submission" date="2024-07" db="EMBL/GenBank/DDBJ databases">
        <authorList>
            <person name="Dulla G.F.J."/>
            <person name="Delorm J.G."/>
        </authorList>
    </citation>
    <scope>NUCLEOTIDE SEQUENCE [LARGE SCALE GENOMIC DNA]</scope>
    <source>
        <strain evidence="1 2">JGD 233</strain>
    </source>
</reference>
<dbReference type="InterPro" id="IPR001920">
    <property type="entry name" value="Asp/Glu_race"/>
</dbReference>
<dbReference type="Gene3D" id="3.40.50.1860">
    <property type="match status" value="1"/>
</dbReference>
<dbReference type="SUPFAM" id="SSF53681">
    <property type="entry name" value="Aspartate/glutamate racemase"/>
    <property type="match status" value="1"/>
</dbReference>
<dbReference type="RefSeq" id="WP_367168422.1">
    <property type="nucleotide sequence ID" value="NZ_JBFKZN010000011.1"/>
</dbReference>
<gene>
    <name evidence="1" type="ORF">ABW286_19190</name>
</gene>